<accession>A0A840PGA9</accession>
<evidence type="ECO:0000313" key="1">
    <source>
        <dbReference type="EMBL" id="MBB5136520.1"/>
    </source>
</evidence>
<keyword evidence="2" id="KW-1185">Reference proteome</keyword>
<dbReference type="Proteomes" id="UP000578449">
    <property type="component" value="Unassembled WGS sequence"/>
</dbReference>
<gene>
    <name evidence="1" type="ORF">HNP84_006267</name>
</gene>
<name>A0A840PGA9_9ACTN</name>
<protein>
    <submittedName>
        <fullName evidence="1">Uncharacterized protein</fullName>
    </submittedName>
</protein>
<dbReference type="AlphaFoldDB" id="A0A840PGA9"/>
<dbReference type="EMBL" id="JACHGN010000014">
    <property type="protein sequence ID" value="MBB5136520.1"/>
    <property type="molecule type" value="Genomic_DNA"/>
</dbReference>
<reference evidence="1 2" key="1">
    <citation type="submission" date="2020-08" db="EMBL/GenBank/DDBJ databases">
        <title>Genomic Encyclopedia of Type Strains, Phase IV (KMG-IV): sequencing the most valuable type-strain genomes for metagenomic binning, comparative biology and taxonomic classification.</title>
        <authorList>
            <person name="Goeker M."/>
        </authorList>
    </citation>
    <scope>NUCLEOTIDE SEQUENCE [LARGE SCALE GENOMIC DNA]</scope>
    <source>
        <strain evidence="1 2">DSM 45615</strain>
    </source>
</reference>
<proteinExistence type="predicted"/>
<dbReference type="RefSeq" id="WP_185053389.1">
    <property type="nucleotide sequence ID" value="NZ_BAABIX010000011.1"/>
</dbReference>
<organism evidence="1 2">
    <name type="scientific">Thermocatellispora tengchongensis</name>
    <dbReference type="NCBI Taxonomy" id="1073253"/>
    <lineage>
        <taxon>Bacteria</taxon>
        <taxon>Bacillati</taxon>
        <taxon>Actinomycetota</taxon>
        <taxon>Actinomycetes</taxon>
        <taxon>Streptosporangiales</taxon>
        <taxon>Streptosporangiaceae</taxon>
        <taxon>Thermocatellispora</taxon>
    </lineage>
</organism>
<evidence type="ECO:0000313" key="2">
    <source>
        <dbReference type="Proteomes" id="UP000578449"/>
    </source>
</evidence>
<sequence>MNGRDILGPVAASGATNAIKLLVATLAFAGAYVGVEATQHASVSAQATDAGTSAPERPAQRITLQSRAVPVTTDRLPKTGTITVSAAGFTAPCAKELHVQSVVANPDPDDTVLYGWRLQRWSEATKTWKPYLTARSGFAGARKVAEWHPRVVNNPGWYRVELSVTGAGAVRSERFQVSC</sequence>
<comment type="caution">
    <text evidence="1">The sequence shown here is derived from an EMBL/GenBank/DDBJ whole genome shotgun (WGS) entry which is preliminary data.</text>
</comment>